<name>A0A974D4U9_XENLA</name>
<evidence type="ECO:0000313" key="2">
    <source>
        <dbReference type="Proteomes" id="UP000694892"/>
    </source>
</evidence>
<protein>
    <submittedName>
        <fullName evidence="1">Uncharacterized protein</fullName>
    </submittedName>
</protein>
<sequence length="113" mass="12862">MKGGTRLMQMSHPQHVHSLLLNGPPSHSKLPQHRHIVPRGNRILPGSQKATQCILWDIPHCVIYTYSSDFPPKEQVNNSKTLYWNIQVGVLAVVSVPELHRLLLDYNSQKPLQ</sequence>
<evidence type="ECO:0000313" key="1">
    <source>
        <dbReference type="EMBL" id="OCT85628.1"/>
    </source>
</evidence>
<reference evidence="2" key="1">
    <citation type="journal article" date="2016" name="Nature">
        <title>Genome evolution in the allotetraploid frog Xenopus laevis.</title>
        <authorList>
            <person name="Session A.M."/>
            <person name="Uno Y."/>
            <person name="Kwon T."/>
            <person name="Chapman J.A."/>
            <person name="Toyoda A."/>
            <person name="Takahashi S."/>
            <person name="Fukui A."/>
            <person name="Hikosaka A."/>
            <person name="Suzuki A."/>
            <person name="Kondo M."/>
            <person name="van Heeringen S.J."/>
            <person name="Quigley I."/>
            <person name="Heinz S."/>
            <person name="Ogino H."/>
            <person name="Ochi H."/>
            <person name="Hellsten U."/>
            <person name="Lyons J.B."/>
            <person name="Simakov O."/>
            <person name="Putnam N."/>
            <person name="Stites J."/>
            <person name="Kuroki Y."/>
            <person name="Tanaka T."/>
            <person name="Michiue T."/>
            <person name="Watanabe M."/>
            <person name="Bogdanovic O."/>
            <person name="Lister R."/>
            <person name="Georgiou G."/>
            <person name="Paranjpe S.S."/>
            <person name="van Kruijsbergen I."/>
            <person name="Shu S."/>
            <person name="Carlson J."/>
            <person name="Kinoshita T."/>
            <person name="Ohta Y."/>
            <person name="Mawaribuchi S."/>
            <person name="Jenkins J."/>
            <person name="Grimwood J."/>
            <person name="Schmutz J."/>
            <person name="Mitros T."/>
            <person name="Mozaffari S.V."/>
            <person name="Suzuki Y."/>
            <person name="Haramoto Y."/>
            <person name="Yamamoto T.S."/>
            <person name="Takagi C."/>
            <person name="Heald R."/>
            <person name="Miller K."/>
            <person name="Haudenschild C."/>
            <person name="Kitzman J."/>
            <person name="Nakayama T."/>
            <person name="Izutsu Y."/>
            <person name="Robert J."/>
            <person name="Fortriede J."/>
            <person name="Burns K."/>
            <person name="Lotay V."/>
            <person name="Karimi K."/>
            <person name="Yasuoka Y."/>
            <person name="Dichmann D.S."/>
            <person name="Flajnik M.F."/>
            <person name="Houston D.W."/>
            <person name="Shendure J."/>
            <person name="DuPasquier L."/>
            <person name="Vize P.D."/>
            <person name="Zorn A.M."/>
            <person name="Ito M."/>
            <person name="Marcotte E.M."/>
            <person name="Wallingford J.B."/>
            <person name="Ito Y."/>
            <person name="Asashima M."/>
            <person name="Ueno N."/>
            <person name="Matsuda Y."/>
            <person name="Veenstra G.J."/>
            <person name="Fujiyama A."/>
            <person name="Harland R.M."/>
            <person name="Taira M."/>
            <person name="Rokhsar D.S."/>
        </authorList>
    </citation>
    <scope>NUCLEOTIDE SEQUENCE [LARGE SCALE GENOMIC DNA]</scope>
    <source>
        <strain evidence="2">J</strain>
    </source>
</reference>
<dbReference type="Proteomes" id="UP000694892">
    <property type="component" value="Chromosome 4L"/>
</dbReference>
<proteinExistence type="predicted"/>
<gene>
    <name evidence="1" type="ORF">XELAEV_18023799mg</name>
</gene>
<dbReference type="EMBL" id="CM004472">
    <property type="protein sequence ID" value="OCT85628.1"/>
    <property type="molecule type" value="Genomic_DNA"/>
</dbReference>
<accession>A0A974D4U9</accession>
<dbReference type="AlphaFoldDB" id="A0A974D4U9"/>
<organism evidence="1 2">
    <name type="scientific">Xenopus laevis</name>
    <name type="common">African clawed frog</name>
    <dbReference type="NCBI Taxonomy" id="8355"/>
    <lineage>
        <taxon>Eukaryota</taxon>
        <taxon>Metazoa</taxon>
        <taxon>Chordata</taxon>
        <taxon>Craniata</taxon>
        <taxon>Vertebrata</taxon>
        <taxon>Euteleostomi</taxon>
        <taxon>Amphibia</taxon>
        <taxon>Batrachia</taxon>
        <taxon>Anura</taxon>
        <taxon>Pipoidea</taxon>
        <taxon>Pipidae</taxon>
        <taxon>Xenopodinae</taxon>
        <taxon>Xenopus</taxon>
        <taxon>Xenopus</taxon>
    </lineage>
</organism>